<keyword evidence="5" id="KW-0418">Kinase</keyword>
<evidence type="ECO:0000259" key="7">
    <source>
        <dbReference type="PROSITE" id="PS50109"/>
    </source>
</evidence>
<dbReference type="SMART" id="SM00387">
    <property type="entry name" value="HATPase_c"/>
    <property type="match status" value="1"/>
</dbReference>
<evidence type="ECO:0000256" key="5">
    <source>
        <dbReference type="ARBA" id="ARBA00022777"/>
    </source>
</evidence>
<dbReference type="SMART" id="SM00388">
    <property type="entry name" value="HisKA"/>
    <property type="match status" value="1"/>
</dbReference>
<dbReference type="EMBL" id="CAAHFG010000003">
    <property type="protein sequence ID" value="VGO16451.1"/>
    <property type="molecule type" value="Genomic_DNA"/>
</dbReference>
<dbReference type="FunFam" id="3.30.565.10:FF:000006">
    <property type="entry name" value="Sensor histidine kinase WalK"/>
    <property type="match status" value="1"/>
</dbReference>
<dbReference type="PANTHER" id="PTHR43547">
    <property type="entry name" value="TWO-COMPONENT HISTIDINE KINASE"/>
    <property type="match status" value="1"/>
</dbReference>
<protein>
    <recommendedName>
        <fullName evidence="2">histidine kinase</fullName>
        <ecNumber evidence="2">2.7.13.3</ecNumber>
    </recommendedName>
</protein>
<keyword evidence="9" id="KW-1185">Reference proteome</keyword>
<dbReference type="Gene3D" id="1.10.287.130">
    <property type="match status" value="1"/>
</dbReference>
<evidence type="ECO:0000313" key="9">
    <source>
        <dbReference type="Proteomes" id="UP000366872"/>
    </source>
</evidence>
<evidence type="ECO:0000256" key="1">
    <source>
        <dbReference type="ARBA" id="ARBA00000085"/>
    </source>
</evidence>
<keyword evidence="6" id="KW-0812">Transmembrane</keyword>
<dbReference type="PRINTS" id="PR00344">
    <property type="entry name" value="BCTRLSENSOR"/>
</dbReference>
<dbReference type="InterPro" id="IPR003661">
    <property type="entry name" value="HisK_dim/P_dom"/>
</dbReference>
<dbReference type="InterPro" id="IPR036890">
    <property type="entry name" value="HATPase_C_sf"/>
</dbReference>
<keyword evidence="6" id="KW-1133">Transmembrane helix</keyword>
<reference evidence="8 9" key="1">
    <citation type="submission" date="2019-04" db="EMBL/GenBank/DDBJ databases">
        <authorList>
            <person name="Van Vliet M D."/>
        </authorList>
    </citation>
    <scope>NUCLEOTIDE SEQUENCE [LARGE SCALE GENOMIC DNA]</scope>
    <source>
        <strain evidence="8 9">F1</strain>
    </source>
</reference>
<dbReference type="EC" id="2.7.13.3" evidence="2"/>
<dbReference type="InterPro" id="IPR005467">
    <property type="entry name" value="His_kinase_dom"/>
</dbReference>
<dbReference type="Gene3D" id="3.30.565.10">
    <property type="entry name" value="Histidine kinase-like ATPase, C-terminal domain"/>
    <property type="match status" value="1"/>
</dbReference>
<keyword evidence="4" id="KW-0808">Transferase</keyword>
<dbReference type="Pfam" id="PF00512">
    <property type="entry name" value="HisKA"/>
    <property type="match status" value="1"/>
</dbReference>
<dbReference type="PANTHER" id="PTHR43547:SF2">
    <property type="entry name" value="HYBRID SIGNAL TRANSDUCTION HISTIDINE KINASE C"/>
    <property type="match status" value="1"/>
</dbReference>
<dbReference type="PROSITE" id="PS50109">
    <property type="entry name" value="HIS_KIN"/>
    <property type="match status" value="1"/>
</dbReference>
<dbReference type="GO" id="GO:0000155">
    <property type="term" value="F:phosphorelay sensor kinase activity"/>
    <property type="evidence" value="ECO:0007669"/>
    <property type="project" value="InterPro"/>
</dbReference>
<proteinExistence type="predicted"/>
<dbReference type="CDD" id="cd00075">
    <property type="entry name" value="HATPase"/>
    <property type="match status" value="1"/>
</dbReference>
<organism evidence="8 9">
    <name type="scientific">Pontiella desulfatans</name>
    <dbReference type="NCBI Taxonomy" id="2750659"/>
    <lineage>
        <taxon>Bacteria</taxon>
        <taxon>Pseudomonadati</taxon>
        <taxon>Kiritimatiellota</taxon>
        <taxon>Kiritimatiellia</taxon>
        <taxon>Kiritimatiellales</taxon>
        <taxon>Pontiellaceae</taxon>
        <taxon>Pontiella</taxon>
    </lineage>
</organism>
<dbReference type="Proteomes" id="UP000366872">
    <property type="component" value="Unassembled WGS sequence"/>
</dbReference>
<feature type="domain" description="Histidine kinase" evidence="7">
    <location>
        <begin position="507"/>
        <end position="725"/>
    </location>
</feature>
<gene>
    <name evidence="8" type="primary">phoR_3</name>
    <name evidence="8" type="ORF">PDESU_05042</name>
</gene>
<comment type="catalytic activity">
    <reaction evidence="1">
        <text>ATP + protein L-histidine = ADP + protein N-phospho-L-histidine.</text>
        <dbReference type="EC" id="2.7.13.3"/>
    </reaction>
</comment>
<evidence type="ECO:0000313" key="8">
    <source>
        <dbReference type="EMBL" id="VGO16451.1"/>
    </source>
</evidence>
<accession>A0A6C2UAA2</accession>
<dbReference type="SUPFAM" id="SSF47384">
    <property type="entry name" value="Homodimeric domain of signal transducing histidine kinase"/>
    <property type="match status" value="1"/>
</dbReference>
<evidence type="ECO:0000256" key="3">
    <source>
        <dbReference type="ARBA" id="ARBA00022553"/>
    </source>
</evidence>
<keyword evidence="3" id="KW-0597">Phosphoprotein</keyword>
<feature type="transmembrane region" description="Helical" evidence="6">
    <location>
        <begin position="458"/>
        <end position="476"/>
    </location>
</feature>
<sequence length="732" mass="81843">MNSVSSRLDVMLRRIVLAMAALLAWPVSLYAASLDSENEVLAAPDKQPIIWRIPRERRELMEESDRLREELAGLPAFSESRQIDSYGFHGGYLPVLEELPEEPRWTVDVQFGEKAELEHIFLVPAIDPRFSGIRSYGFPRRFRVSVVLSDGTVSPVSEFLERDAPDNDYVPRRIKLDEPGGAIIRIEVYQGAVEGEKEYFAMGEVIGVSNDNIWSAEQVEVSRSFESKPYWSRDYLIDQKTGLGMPLGAAVQNPAFDADHDFITELNNEPESPLIIALHLGRARWVGWVSLFPPKAPDGGVVPGFGFPGEVEFFMVDSLPESREMIGRRTPYLWDKGNPGDNMVRIPLYSQKGRWLLLKFNDLAEQDGRNFLGLGEIVVHQRNELLAIKDIHLLGFPAGAQEIASRLVDGLVGGRSVLSMRDWFGIIDRQYRLNAELQRAVAKEAELGAQWEMFLRRLWIVLAAAILMALAVAIVSRRISLQKLRLRLAEEHHQTELEQLKLRFFTHISHELRTPLSVIQAPIERAIKAVSDQKLKDYLSMALRNVGELQQLVEQILELRRIHDGKMRIETRQVDVVKLVGGIVDSLMPLASGQDIELVFEPKMEHASVCTDPHALKRVLGNLTGNALKYTPAGGRVLIGLSMDKQNLVCSVEDTGPGISEEDLSHIFEQHFRAESAVSAHVPGSGIGLALVQELVELMSGTVRVESPVADGRGTRFVVSFALAGQVNNEKA</sequence>
<dbReference type="InterPro" id="IPR036097">
    <property type="entry name" value="HisK_dim/P_sf"/>
</dbReference>
<evidence type="ECO:0000256" key="6">
    <source>
        <dbReference type="SAM" id="Phobius"/>
    </source>
</evidence>
<evidence type="ECO:0000256" key="4">
    <source>
        <dbReference type="ARBA" id="ARBA00022679"/>
    </source>
</evidence>
<dbReference type="SUPFAM" id="SSF55874">
    <property type="entry name" value="ATPase domain of HSP90 chaperone/DNA topoisomerase II/histidine kinase"/>
    <property type="match status" value="1"/>
</dbReference>
<name>A0A6C2UAA2_PONDE</name>
<evidence type="ECO:0000256" key="2">
    <source>
        <dbReference type="ARBA" id="ARBA00012438"/>
    </source>
</evidence>
<dbReference type="AlphaFoldDB" id="A0A6C2UAA2"/>
<dbReference type="InterPro" id="IPR004358">
    <property type="entry name" value="Sig_transdc_His_kin-like_C"/>
</dbReference>
<dbReference type="CDD" id="cd00082">
    <property type="entry name" value="HisKA"/>
    <property type="match status" value="1"/>
</dbReference>
<keyword evidence="6" id="KW-0472">Membrane</keyword>
<dbReference type="RefSeq" id="WP_168442585.1">
    <property type="nucleotide sequence ID" value="NZ_CAAHFG010000003.1"/>
</dbReference>
<dbReference type="Pfam" id="PF02518">
    <property type="entry name" value="HATPase_c"/>
    <property type="match status" value="1"/>
</dbReference>
<dbReference type="InterPro" id="IPR003594">
    <property type="entry name" value="HATPase_dom"/>
</dbReference>